<dbReference type="GO" id="GO:0005737">
    <property type="term" value="C:cytoplasm"/>
    <property type="evidence" value="ECO:0007669"/>
    <property type="project" value="UniProtKB-SubCell"/>
</dbReference>
<keyword evidence="3 8" id="KW-0597">Phosphoprotein</keyword>
<dbReference type="SMART" id="SM00448">
    <property type="entry name" value="REC"/>
    <property type="match status" value="1"/>
</dbReference>
<dbReference type="InterPro" id="IPR041522">
    <property type="entry name" value="CdaR_GGDEF"/>
</dbReference>
<comment type="subcellular location">
    <subcellularLocation>
        <location evidence="1">Cytoplasm</location>
    </subcellularLocation>
</comment>
<dbReference type="GO" id="GO:0003700">
    <property type="term" value="F:DNA-binding transcription factor activity"/>
    <property type="evidence" value="ECO:0007669"/>
    <property type="project" value="InterPro"/>
</dbReference>
<protein>
    <submittedName>
        <fullName evidence="11">Response regulator</fullName>
    </submittedName>
</protein>
<evidence type="ECO:0000256" key="7">
    <source>
        <dbReference type="ARBA" id="ARBA00023163"/>
    </source>
</evidence>
<proteinExistence type="predicted"/>
<keyword evidence="5" id="KW-0805">Transcription regulation</keyword>
<evidence type="ECO:0000256" key="1">
    <source>
        <dbReference type="ARBA" id="ARBA00004496"/>
    </source>
</evidence>
<dbReference type="SUPFAM" id="SSF46689">
    <property type="entry name" value="Homeodomain-like"/>
    <property type="match status" value="2"/>
</dbReference>
<dbReference type="PANTHER" id="PTHR42713:SF3">
    <property type="entry name" value="TRANSCRIPTIONAL REGULATORY PROTEIN HPTR"/>
    <property type="match status" value="1"/>
</dbReference>
<accession>A0A6A8DAL4</accession>
<dbReference type="SMART" id="SM00342">
    <property type="entry name" value="HTH_ARAC"/>
    <property type="match status" value="1"/>
</dbReference>
<evidence type="ECO:0000313" key="11">
    <source>
        <dbReference type="EMBL" id="MRH42793.1"/>
    </source>
</evidence>
<keyword evidence="6" id="KW-0238">DNA-binding</keyword>
<evidence type="ECO:0000256" key="4">
    <source>
        <dbReference type="ARBA" id="ARBA00023012"/>
    </source>
</evidence>
<keyword evidence="12" id="KW-1185">Reference proteome</keyword>
<dbReference type="SUPFAM" id="SSF52172">
    <property type="entry name" value="CheY-like"/>
    <property type="match status" value="1"/>
</dbReference>
<dbReference type="Pfam" id="PF17853">
    <property type="entry name" value="GGDEF_2"/>
    <property type="match status" value="1"/>
</dbReference>
<dbReference type="GO" id="GO:0043565">
    <property type="term" value="F:sequence-specific DNA binding"/>
    <property type="evidence" value="ECO:0007669"/>
    <property type="project" value="InterPro"/>
</dbReference>
<dbReference type="AlphaFoldDB" id="A0A6A8DAL4"/>
<gene>
    <name evidence="11" type="ORF">GH741_08845</name>
</gene>
<dbReference type="Gene3D" id="1.10.10.60">
    <property type="entry name" value="Homeodomain-like"/>
    <property type="match status" value="2"/>
</dbReference>
<dbReference type="InterPro" id="IPR020449">
    <property type="entry name" value="Tscrpt_reg_AraC-type_HTH"/>
</dbReference>
<evidence type="ECO:0000313" key="12">
    <source>
        <dbReference type="Proteomes" id="UP000799092"/>
    </source>
</evidence>
<feature type="domain" description="Response regulatory" evidence="10">
    <location>
        <begin position="4"/>
        <end position="122"/>
    </location>
</feature>
<dbReference type="InterPro" id="IPR018060">
    <property type="entry name" value="HTH_AraC"/>
</dbReference>
<dbReference type="Proteomes" id="UP000799092">
    <property type="component" value="Unassembled WGS sequence"/>
</dbReference>
<dbReference type="InterPro" id="IPR009057">
    <property type="entry name" value="Homeodomain-like_sf"/>
</dbReference>
<dbReference type="InterPro" id="IPR011006">
    <property type="entry name" value="CheY-like_superfamily"/>
</dbReference>
<dbReference type="InterPro" id="IPR001789">
    <property type="entry name" value="Sig_transdc_resp-reg_receiver"/>
</dbReference>
<dbReference type="EMBL" id="WJNG01000006">
    <property type="protein sequence ID" value="MRH42793.1"/>
    <property type="molecule type" value="Genomic_DNA"/>
</dbReference>
<keyword evidence="2" id="KW-0963">Cytoplasm</keyword>
<dbReference type="InterPro" id="IPR051552">
    <property type="entry name" value="HptR"/>
</dbReference>
<organism evidence="11 12">
    <name type="scientific">Aquibacillus halophilus</name>
    <dbReference type="NCBI Taxonomy" id="930132"/>
    <lineage>
        <taxon>Bacteria</taxon>
        <taxon>Bacillati</taxon>
        <taxon>Bacillota</taxon>
        <taxon>Bacilli</taxon>
        <taxon>Bacillales</taxon>
        <taxon>Bacillaceae</taxon>
        <taxon>Aquibacillus</taxon>
    </lineage>
</organism>
<dbReference type="Pfam" id="PF12833">
    <property type="entry name" value="HTH_18"/>
    <property type="match status" value="1"/>
</dbReference>
<reference evidence="11" key="1">
    <citation type="submission" date="2019-11" db="EMBL/GenBank/DDBJ databases">
        <authorList>
            <person name="Li J."/>
        </authorList>
    </citation>
    <scope>NUCLEOTIDE SEQUENCE</scope>
    <source>
        <strain evidence="11">B6B</strain>
    </source>
</reference>
<dbReference type="GO" id="GO:0000160">
    <property type="term" value="P:phosphorelay signal transduction system"/>
    <property type="evidence" value="ECO:0007669"/>
    <property type="project" value="UniProtKB-KW"/>
</dbReference>
<dbReference type="PANTHER" id="PTHR42713">
    <property type="entry name" value="HISTIDINE KINASE-RELATED"/>
    <property type="match status" value="1"/>
</dbReference>
<evidence type="ECO:0000256" key="8">
    <source>
        <dbReference type="PROSITE-ProRule" id="PRU00169"/>
    </source>
</evidence>
<dbReference type="Pfam" id="PF00072">
    <property type="entry name" value="Response_reg"/>
    <property type="match status" value="1"/>
</dbReference>
<evidence type="ECO:0000256" key="2">
    <source>
        <dbReference type="ARBA" id="ARBA00022490"/>
    </source>
</evidence>
<evidence type="ECO:0000259" key="10">
    <source>
        <dbReference type="PROSITE" id="PS50110"/>
    </source>
</evidence>
<dbReference type="PRINTS" id="PR00032">
    <property type="entry name" value="HTHARAC"/>
</dbReference>
<dbReference type="RefSeq" id="WP_153736434.1">
    <property type="nucleotide sequence ID" value="NZ_WJNG01000006.1"/>
</dbReference>
<keyword evidence="4" id="KW-0902">Two-component regulatory system</keyword>
<evidence type="ECO:0000256" key="5">
    <source>
        <dbReference type="ARBA" id="ARBA00023015"/>
    </source>
</evidence>
<sequence>MINKVFLVDDDRFVRKGLKSIIDWESCGYEVCAEADNGEDALEYIKHHTPDLVVTDIRMPVLDGLQLIKEVSESLNPKPSFIIISGYSDFKYAQQAVKYGVHDFILKPVDKEEFEKTLQILSEKLKREKIMTRARENMIATSTLENILTGKQEEPLEHNFLKRLNVSYGGPLTYLIIEVNKMIVDVSKLQDMIMRKTTTEEENESLLIRDHGQGSFGLLVSDRKELVYSEDIELFAEDLQKRMERQLDKEVSVFVGKTVNAPSEIKESYETAKLAAQFKYVKSDKRPIFYQDVENESINYIELDQKTHNLLMEQIEEYNSTTILQTIDEIINEFKTKEFARDAVKTSINRFVHEIVKTIKTLEGNEQDLSTLPSMLHWSDHPYTLEQIKDMFSEFIIEASKLISQLNKDNVKGNIHKIKRYIDTNYKKNLTLKQIANHFYMNPVYMGQLFKKTYGVYFKDYFLQVRINEAKKMLRQTDLRIYEIAENVGFSNPDYFVTQFEKTVGATPTKYRNKVTDKFL</sequence>
<dbReference type="PROSITE" id="PS01124">
    <property type="entry name" value="HTH_ARAC_FAMILY_2"/>
    <property type="match status" value="1"/>
</dbReference>
<dbReference type="PROSITE" id="PS50110">
    <property type="entry name" value="RESPONSE_REGULATORY"/>
    <property type="match status" value="1"/>
</dbReference>
<dbReference type="PROSITE" id="PS00041">
    <property type="entry name" value="HTH_ARAC_FAMILY_1"/>
    <property type="match status" value="1"/>
</dbReference>
<dbReference type="InterPro" id="IPR018062">
    <property type="entry name" value="HTH_AraC-typ_CS"/>
</dbReference>
<dbReference type="OrthoDB" id="342399at2"/>
<evidence type="ECO:0000259" key="9">
    <source>
        <dbReference type="PROSITE" id="PS01124"/>
    </source>
</evidence>
<evidence type="ECO:0000256" key="3">
    <source>
        <dbReference type="ARBA" id="ARBA00022553"/>
    </source>
</evidence>
<evidence type="ECO:0000256" key="6">
    <source>
        <dbReference type="ARBA" id="ARBA00023125"/>
    </source>
</evidence>
<dbReference type="Gene3D" id="3.40.50.2300">
    <property type="match status" value="1"/>
</dbReference>
<keyword evidence="7" id="KW-0804">Transcription</keyword>
<name>A0A6A8DAL4_9BACI</name>
<dbReference type="CDD" id="cd17536">
    <property type="entry name" value="REC_YesN-like"/>
    <property type="match status" value="1"/>
</dbReference>
<comment type="caution">
    <text evidence="11">The sequence shown here is derived from an EMBL/GenBank/DDBJ whole genome shotgun (WGS) entry which is preliminary data.</text>
</comment>
<feature type="domain" description="HTH araC/xylS-type" evidence="9">
    <location>
        <begin position="416"/>
        <end position="514"/>
    </location>
</feature>
<feature type="modified residue" description="4-aspartylphosphate" evidence="8">
    <location>
        <position position="56"/>
    </location>
</feature>